<evidence type="ECO:0000313" key="1">
    <source>
        <dbReference type="EMBL" id="KAB5545338.1"/>
    </source>
</evidence>
<accession>A0A5N5LRT6</accession>
<comment type="caution">
    <text evidence="1">The sequence shown here is derived from an EMBL/GenBank/DDBJ whole genome shotgun (WGS) entry which is preliminary data.</text>
</comment>
<dbReference type="EMBL" id="VDCV01000008">
    <property type="protein sequence ID" value="KAB5545338.1"/>
    <property type="molecule type" value="Genomic_DNA"/>
</dbReference>
<sequence>MALGIESFALIMDSHMVGGVTLPEGLEDSPQLSEVAQKYGGLEKQPVITSDEAATLRWPCNRGAWQEETISYRSLTNVGEVNWLCNYARFGLQIVVS</sequence>
<organism evidence="1 2">
    <name type="scientific">Salix brachista</name>
    <dbReference type="NCBI Taxonomy" id="2182728"/>
    <lineage>
        <taxon>Eukaryota</taxon>
        <taxon>Viridiplantae</taxon>
        <taxon>Streptophyta</taxon>
        <taxon>Embryophyta</taxon>
        <taxon>Tracheophyta</taxon>
        <taxon>Spermatophyta</taxon>
        <taxon>Magnoliopsida</taxon>
        <taxon>eudicotyledons</taxon>
        <taxon>Gunneridae</taxon>
        <taxon>Pentapetalae</taxon>
        <taxon>rosids</taxon>
        <taxon>fabids</taxon>
        <taxon>Malpighiales</taxon>
        <taxon>Salicaceae</taxon>
        <taxon>Saliceae</taxon>
        <taxon>Salix</taxon>
    </lineage>
</organism>
<evidence type="ECO:0000313" key="2">
    <source>
        <dbReference type="Proteomes" id="UP000326939"/>
    </source>
</evidence>
<dbReference type="Proteomes" id="UP000326939">
    <property type="component" value="Chromosome 8"/>
</dbReference>
<dbReference type="AlphaFoldDB" id="A0A5N5LRT6"/>
<name>A0A5N5LRT6_9ROSI</name>
<gene>
    <name evidence="1" type="ORF">DKX38_013450</name>
</gene>
<proteinExistence type="predicted"/>
<reference evidence="2" key="1">
    <citation type="journal article" date="2019" name="Gigascience">
        <title>De novo genome assembly of the endangered Acer yangbiense, a plant species with extremely small populations endemic to Yunnan Province, China.</title>
        <authorList>
            <person name="Yang J."/>
            <person name="Wariss H.M."/>
            <person name="Tao L."/>
            <person name="Zhang R."/>
            <person name="Yun Q."/>
            <person name="Hollingsworth P."/>
            <person name="Dao Z."/>
            <person name="Luo G."/>
            <person name="Guo H."/>
            <person name="Ma Y."/>
            <person name="Sun W."/>
        </authorList>
    </citation>
    <scope>NUCLEOTIDE SEQUENCE [LARGE SCALE GENOMIC DNA]</scope>
    <source>
        <strain evidence="2">cv. br00</strain>
    </source>
</reference>
<protein>
    <submittedName>
        <fullName evidence="1">Uncharacterized protein</fullName>
    </submittedName>
</protein>
<keyword evidence="2" id="KW-1185">Reference proteome</keyword>